<protein>
    <submittedName>
        <fullName evidence="1">Uncharacterized protein</fullName>
    </submittedName>
</protein>
<sequence length="948" mass="106416">MTVTRIDGVTERLHSGRNDGSPLATESGSPPPSPTDSATSESTPTLVHIKQENMAPGTDIKEYYGTLDFGLPDTYLASNFSEYGPGYLPRPIELQNQRFLDTKSPKEKKEGVKEEDTGDDFHLPIELMFKNNGVFARVNIAYGMKYGPFIGKSVTQPVDRNYAWEVLGKNGIRGWLDGTNEKSNWLKLVRSTNYPHDVNVQHILQSGQVWYKVIREIPSGQELLLGPRTPLPMQDVVPTNERQSSSEKFSSQPVTEDEEREDTEPRCSICDAPFPNIEALDQHLVQRHAQPAASAHCEFCNRAYSSRILLLRHRALAHTDIRKYPCENCPKRHIRVAHVGARSHACPECGKTFATSSGLKQHTHIHSSVKPFQCQVCFKAYTQFSNLCRHKRMHVACRATNECVKCGQFFSSYASLTKHKRFCDNAAAATAGLRSQIHQGLQQIPPLPNVGMNNPNNTNPFPMYRGPTLPLPYNTFAHYPALFSAPEFLNPLLFNVQGARLAMEHDIAMSNANLLNKQQEGRMSVKSVDSSASLEEIKKPKEMDFDSKRDVDNTDRTTPNKSQSLFLKQSPTSVEDVSLRRPSPVLPLSTPIIPFSFNRDELKRKSPFNFSLRLNNNDHGSKSVSPCLPKDLSKSVTDEDKVSEYSDLEDDSKKEQGDQPLDLSVARKQNDKESDMDNDDRSIRNSVKSYSPPESPVTRSKTPENDTTELDVEGVEPKRDDSPPQMVSPPLAFPMPVHPQHNNIIDAMYRPRFPAFHSSDSILNPSHSPYVPSPFNFLSPLLGTDGPDRQTSAYAKFRELSAGSGKLRDRYACKFCGKVFPRSANLTRHLRTHTGEQPYKCKYCERSFSISSNLQRHVRNIHNKERPFRCPLCDRCFGQQTNLDRHLKKHEAEGGDSPSSVDTERDDSYFDDIRSFMGKVTCSPGGRTPPATSPHGHPPPRPSLAITT</sequence>
<gene>
    <name evidence="1" type="ORF">K1T71_009708</name>
</gene>
<keyword evidence="2" id="KW-1185">Reference proteome</keyword>
<reference evidence="1 2" key="1">
    <citation type="journal article" date="2021" name="Front. Genet.">
        <title>Chromosome-Level Genome Assembly Reveals Significant Gene Expansion in the Toll and IMD Signaling Pathways of Dendrolimus kikuchii.</title>
        <authorList>
            <person name="Zhou J."/>
            <person name="Wu P."/>
            <person name="Xiong Z."/>
            <person name="Liu N."/>
            <person name="Zhao N."/>
            <person name="Ji M."/>
            <person name="Qiu Y."/>
            <person name="Yang B."/>
        </authorList>
    </citation>
    <scope>NUCLEOTIDE SEQUENCE [LARGE SCALE GENOMIC DNA]</scope>
    <source>
        <strain evidence="1">Ann1</strain>
    </source>
</reference>
<organism evidence="1 2">
    <name type="scientific">Dendrolimus kikuchii</name>
    <dbReference type="NCBI Taxonomy" id="765133"/>
    <lineage>
        <taxon>Eukaryota</taxon>
        <taxon>Metazoa</taxon>
        <taxon>Ecdysozoa</taxon>
        <taxon>Arthropoda</taxon>
        <taxon>Hexapoda</taxon>
        <taxon>Insecta</taxon>
        <taxon>Pterygota</taxon>
        <taxon>Neoptera</taxon>
        <taxon>Endopterygota</taxon>
        <taxon>Lepidoptera</taxon>
        <taxon>Glossata</taxon>
        <taxon>Ditrysia</taxon>
        <taxon>Bombycoidea</taxon>
        <taxon>Lasiocampidae</taxon>
        <taxon>Dendrolimus</taxon>
    </lineage>
</organism>
<evidence type="ECO:0000313" key="2">
    <source>
        <dbReference type="Proteomes" id="UP000824533"/>
    </source>
</evidence>
<name>A0ACC1CSL7_9NEOP</name>
<evidence type="ECO:0000313" key="1">
    <source>
        <dbReference type="EMBL" id="KAJ0174600.1"/>
    </source>
</evidence>
<dbReference type="Proteomes" id="UP000824533">
    <property type="component" value="Linkage Group LG17"/>
</dbReference>
<accession>A0ACC1CSL7</accession>
<proteinExistence type="predicted"/>
<dbReference type="EMBL" id="CM034403">
    <property type="protein sequence ID" value="KAJ0174600.1"/>
    <property type="molecule type" value="Genomic_DNA"/>
</dbReference>
<comment type="caution">
    <text evidence="1">The sequence shown here is derived from an EMBL/GenBank/DDBJ whole genome shotgun (WGS) entry which is preliminary data.</text>
</comment>